<keyword evidence="1" id="KW-0472">Membrane</keyword>
<keyword evidence="1" id="KW-0812">Transmembrane</keyword>
<proteinExistence type="predicted"/>
<organism evidence="2">
    <name type="scientific">Loa loa</name>
    <name type="common">Eye worm</name>
    <name type="synonym">Filaria loa</name>
    <dbReference type="NCBI Taxonomy" id="7209"/>
    <lineage>
        <taxon>Eukaryota</taxon>
        <taxon>Metazoa</taxon>
        <taxon>Ecdysozoa</taxon>
        <taxon>Nematoda</taxon>
        <taxon>Chromadorea</taxon>
        <taxon>Rhabditida</taxon>
        <taxon>Spirurina</taxon>
        <taxon>Spiruromorpha</taxon>
        <taxon>Filarioidea</taxon>
        <taxon>Onchocercidae</taxon>
        <taxon>Loa</taxon>
    </lineage>
</organism>
<dbReference type="GeneID" id="9941389"/>
<sequence>MSVIEINAVRVFSFAFFARYAFPLSSTVFLIAKRKFCVYRLDPPYATNKYQTNIYSLFGIGVTDWDEIAWYDFVGMEKDDHRPPMVMTMNITTITYHQSCQSASNNING</sequence>
<dbReference type="RefSeq" id="XP_003139578.1">
    <property type="nucleotide sequence ID" value="XM_003139530.1"/>
</dbReference>
<keyword evidence="1" id="KW-1133">Transmembrane helix</keyword>
<dbReference type="KEGG" id="loa:LOAG_03993"/>
<dbReference type="AlphaFoldDB" id="A0A1S0U3L7"/>
<protein>
    <submittedName>
        <fullName evidence="2">Uncharacterized protein</fullName>
    </submittedName>
</protein>
<feature type="transmembrane region" description="Helical" evidence="1">
    <location>
        <begin position="12"/>
        <end position="32"/>
    </location>
</feature>
<name>A0A1S0U3L7_LOALO</name>
<dbReference type="CTD" id="9941389"/>
<dbReference type="EMBL" id="JH712149">
    <property type="protein sequence ID" value="EFO24492.1"/>
    <property type="molecule type" value="Genomic_DNA"/>
</dbReference>
<reference evidence="2" key="1">
    <citation type="submission" date="2012-04" db="EMBL/GenBank/DDBJ databases">
        <title>The Genome Sequence of Loa loa.</title>
        <authorList>
            <consortium name="The Broad Institute Genome Sequencing Platform"/>
            <consortium name="Broad Institute Genome Sequencing Center for Infectious Disease"/>
            <person name="Nutman T.B."/>
            <person name="Fink D.L."/>
            <person name="Russ C."/>
            <person name="Young S."/>
            <person name="Zeng Q."/>
            <person name="Gargeya S."/>
            <person name="Alvarado L."/>
            <person name="Berlin A."/>
            <person name="Chapman S.B."/>
            <person name="Chen Z."/>
            <person name="Freedman E."/>
            <person name="Gellesch M."/>
            <person name="Goldberg J."/>
            <person name="Griggs A."/>
            <person name="Gujja S."/>
            <person name="Heilman E.R."/>
            <person name="Heiman D."/>
            <person name="Howarth C."/>
            <person name="Mehta T."/>
            <person name="Neiman D."/>
            <person name="Pearson M."/>
            <person name="Roberts A."/>
            <person name="Saif S."/>
            <person name="Shea T."/>
            <person name="Shenoy N."/>
            <person name="Sisk P."/>
            <person name="Stolte C."/>
            <person name="Sykes S."/>
            <person name="White J."/>
            <person name="Yandava C."/>
            <person name="Haas B."/>
            <person name="Henn M.R."/>
            <person name="Nusbaum C."/>
            <person name="Birren B."/>
        </authorList>
    </citation>
    <scope>NUCLEOTIDE SEQUENCE [LARGE SCALE GENOMIC DNA]</scope>
</reference>
<evidence type="ECO:0000256" key="1">
    <source>
        <dbReference type="SAM" id="Phobius"/>
    </source>
</evidence>
<dbReference type="InParanoid" id="A0A1S0U3L7"/>
<evidence type="ECO:0000313" key="2">
    <source>
        <dbReference type="EMBL" id="EFO24492.1"/>
    </source>
</evidence>
<gene>
    <name evidence="2" type="ORF">LOAG_03993</name>
</gene>
<accession>A0A1S0U3L7</accession>